<feature type="transmembrane region" description="Helical" evidence="10">
    <location>
        <begin position="60"/>
        <end position="78"/>
    </location>
</feature>
<evidence type="ECO:0000256" key="5">
    <source>
        <dbReference type="ARBA" id="ARBA00022741"/>
    </source>
</evidence>
<keyword evidence="3" id="KW-0597">Phosphoprotein</keyword>
<dbReference type="EC" id="2.7.13.3" evidence="2"/>
<proteinExistence type="predicted"/>
<evidence type="ECO:0000313" key="13">
    <source>
        <dbReference type="Proteomes" id="UP001499993"/>
    </source>
</evidence>
<dbReference type="InterPro" id="IPR050482">
    <property type="entry name" value="Sensor_HK_TwoCompSys"/>
</dbReference>
<feature type="region of interest" description="Disordered" evidence="9">
    <location>
        <begin position="436"/>
        <end position="456"/>
    </location>
</feature>
<feature type="region of interest" description="Disordered" evidence="9">
    <location>
        <begin position="372"/>
        <end position="394"/>
    </location>
</feature>
<comment type="caution">
    <text evidence="12">The sequence shown here is derived from an EMBL/GenBank/DDBJ whole genome shotgun (WGS) entry which is preliminary data.</text>
</comment>
<evidence type="ECO:0000256" key="8">
    <source>
        <dbReference type="ARBA" id="ARBA00023012"/>
    </source>
</evidence>
<evidence type="ECO:0000256" key="2">
    <source>
        <dbReference type="ARBA" id="ARBA00012438"/>
    </source>
</evidence>
<evidence type="ECO:0000259" key="11">
    <source>
        <dbReference type="Pfam" id="PF07730"/>
    </source>
</evidence>
<evidence type="ECO:0000256" key="4">
    <source>
        <dbReference type="ARBA" id="ARBA00022679"/>
    </source>
</evidence>
<comment type="catalytic activity">
    <reaction evidence="1">
        <text>ATP + protein L-histidine = ADP + protein N-phospho-L-histidine.</text>
        <dbReference type="EC" id="2.7.13.3"/>
    </reaction>
</comment>
<keyword evidence="13" id="KW-1185">Reference proteome</keyword>
<organism evidence="12 13">
    <name type="scientific">Streptomonospora halophila</name>
    <dbReference type="NCBI Taxonomy" id="427369"/>
    <lineage>
        <taxon>Bacteria</taxon>
        <taxon>Bacillati</taxon>
        <taxon>Actinomycetota</taxon>
        <taxon>Actinomycetes</taxon>
        <taxon>Streptosporangiales</taxon>
        <taxon>Nocardiopsidaceae</taxon>
        <taxon>Streptomonospora</taxon>
    </lineage>
</organism>
<evidence type="ECO:0000256" key="10">
    <source>
        <dbReference type="SAM" id="Phobius"/>
    </source>
</evidence>
<feature type="transmembrane region" description="Helical" evidence="10">
    <location>
        <begin position="147"/>
        <end position="166"/>
    </location>
</feature>
<keyword evidence="10" id="KW-1133">Transmembrane helix</keyword>
<name>A0ABP9GGV2_9ACTN</name>
<dbReference type="Pfam" id="PF07730">
    <property type="entry name" value="HisKA_3"/>
    <property type="match status" value="1"/>
</dbReference>
<feature type="transmembrane region" description="Helical" evidence="10">
    <location>
        <begin position="115"/>
        <end position="140"/>
    </location>
</feature>
<evidence type="ECO:0000256" key="7">
    <source>
        <dbReference type="ARBA" id="ARBA00022840"/>
    </source>
</evidence>
<evidence type="ECO:0000256" key="3">
    <source>
        <dbReference type="ARBA" id="ARBA00022553"/>
    </source>
</evidence>
<sequence>MGVRCHVRQGRATPFGSAAACGPRGSVAAMGQPGAAARAGRELLRPLSGRPTRRTVLVDLLLWAVLCLLPALSLASDVQGVDQVSSETPGQAVAAIVLFGVAAAVSRPYPVGAAVLALAVSEALSPNGAFAAAVLCYLAGRRDPRTWPAGAAFAAAAAALAVRAALDPQLLIEVPGMVITYVFTLVLPWMGGSYRRQRRHLNEAGWERARRLQHEQRIAAEQARLRERSRIAQDMHDSLGHELSLIALRAGALELAPDMAERHRVAAGELRENATTATERLREIVGVLRESAGAAEAAPTAPAGEDIAEVVERARRSGLDVVLDRTGTWEGVAPMVDRAAYRVVQEGLTNAAKHAPGAAVRVRLERSAEETAVTVANEPPPGDARREPGAPDGRGLIGLAERVRLAGGTLETGERSGGFAIAARFAAEGGRAAAAEPVCAPEPDPHDEHRRAARRSLRRRTAAMAAAAVALVGLGVLAAAGSEYLRATGAVLPPSVYGSLRVGTPVAEVEPLLPGRQYASAAERDDSEAAERFDCRYYRTHADVFVGEYGAYRLCFDGGELVSKDALPGSGSGA</sequence>
<keyword evidence="10" id="KW-0812">Transmembrane</keyword>
<dbReference type="PANTHER" id="PTHR24421">
    <property type="entry name" value="NITRATE/NITRITE SENSOR PROTEIN NARX-RELATED"/>
    <property type="match status" value="1"/>
</dbReference>
<dbReference type="InterPro" id="IPR036890">
    <property type="entry name" value="HATPase_C_sf"/>
</dbReference>
<dbReference type="CDD" id="cd16917">
    <property type="entry name" value="HATPase_UhpB-NarQ-NarX-like"/>
    <property type="match status" value="1"/>
</dbReference>
<feature type="domain" description="Signal transduction histidine kinase subgroup 3 dimerisation and phosphoacceptor" evidence="11">
    <location>
        <begin position="227"/>
        <end position="291"/>
    </location>
</feature>
<keyword evidence="5" id="KW-0547">Nucleotide-binding</keyword>
<dbReference type="InterPro" id="IPR011712">
    <property type="entry name" value="Sig_transdc_His_kin_sub3_dim/P"/>
</dbReference>
<dbReference type="EMBL" id="BAABIK010000012">
    <property type="protein sequence ID" value="GAA4941938.1"/>
    <property type="molecule type" value="Genomic_DNA"/>
</dbReference>
<evidence type="ECO:0000256" key="1">
    <source>
        <dbReference type="ARBA" id="ARBA00000085"/>
    </source>
</evidence>
<dbReference type="Gene3D" id="1.20.5.1930">
    <property type="match status" value="1"/>
</dbReference>
<keyword evidence="6 12" id="KW-0418">Kinase</keyword>
<reference evidence="13" key="1">
    <citation type="journal article" date="2019" name="Int. J. Syst. Evol. Microbiol.">
        <title>The Global Catalogue of Microorganisms (GCM) 10K type strain sequencing project: providing services to taxonomists for standard genome sequencing and annotation.</title>
        <authorList>
            <consortium name="The Broad Institute Genomics Platform"/>
            <consortium name="The Broad Institute Genome Sequencing Center for Infectious Disease"/>
            <person name="Wu L."/>
            <person name="Ma J."/>
        </authorList>
    </citation>
    <scope>NUCLEOTIDE SEQUENCE [LARGE SCALE GENOMIC DNA]</scope>
    <source>
        <strain evidence="13">JCM 18123</strain>
    </source>
</reference>
<keyword evidence="8" id="KW-0902">Two-component regulatory system</keyword>
<keyword evidence="7" id="KW-0067">ATP-binding</keyword>
<dbReference type="PANTHER" id="PTHR24421:SF10">
    <property type="entry name" value="NITRATE_NITRITE SENSOR PROTEIN NARQ"/>
    <property type="match status" value="1"/>
</dbReference>
<keyword evidence="4" id="KW-0808">Transferase</keyword>
<evidence type="ECO:0000256" key="6">
    <source>
        <dbReference type="ARBA" id="ARBA00022777"/>
    </source>
</evidence>
<protein>
    <recommendedName>
        <fullName evidence="2">histidine kinase</fullName>
        <ecNumber evidence="2">2.7.13.3</ecNumber>
    </recommendedName>
</protein>
<dbReference type="Proteomes" id="UP001499993">
    <property type="component" value="Unassembled WGS sequence"/>
</dbReference>
<dbReference type="GO" id="GO:0016301">
    <property type="term" value="F:kinase activity"/>
    <property type="evidence" value="ECO:0007669"/>
    <property type="project" value="UniProtKB-KW"/>
</dbReference>
<evidence type="ECO:0000256" key="9">
    <source>
        <dbReference type="SAM" id="MobiDB-lite"/>
    </source>
</evidence>
<dbReference type="Gene3D" id="3.30.565.10">
    <property type="entry name" value="Histidine kinase-like ATPase, C-terminal domain"/>
    <property type="match status" value="1"/>
</dbReference>
<feature type="transmembrane region" description="Helical" evidence="10">
    <location>
        <begin position="461"/>
        <end position="480"/>
    </location>
</feature>
<keyword evidence="10" id="KW-0472">Membrane</keyword>
<feature type="transmembrane region" description="Helical" evidence="10">
    <location>
        <begin position="172"/>
        <end position="190"/>
    </location>
</feature>
<gene>
    <name evidence="12" type="ORF">GCM10023224_25240</name>
</gene>
<accession>A0ABP9GGV2</accession>
<evidence type="ECO:0000313" key="12">
    <source>
        <dbReference type="EMBL" id="GAA4941938.1"/>
    </source>
</evidence>
<dbReference type="SUPFAM" id="SSF55874">
    <property type="entry name" value="ATPase domain of HSP90 chaperone/DNA topoisomerase II/histidine kinase"/>
    <property type="match status" value="1"/>
</dbReference>